<evidence type="ECO:0000256" key="1">
    <source>
        <dbReference type="SAM" id="SignalP"/>
    </source>
</evidence>
<name>A0A6A3H9B8_9STRA</name>
<evidence type="ECO:0000313" key="2">
    <source>
        <dbReference type="EMBL" id="KAE8965378.1"/>
    </source>
</evidence>
<feature type="signal peptide" evidence="1">
    <location>
        <begin position="1"/>
        <end position="18"/>
    </location>
</feature>
<dbReference type="AlphaFoldDB" id="A0A6A3H9B8"/>
<sequence>MSAAIAAWSGLVVSLGRSQPTTSSTYDAAAAGCCKMGCQASAKISALSCTVRGGAPGTGSSLRTRLSENLLDMRWNSALVVFPVQCVFARKRLCSRLVARCCLQSAIARRSLASLVGPTMSSSVSASKSSVIPSTVSGVPGCSAARRCCCRTNLVSFCLSVLRSARRRSLTHWRVRRATDAFNFFHRPAAATASVSCVRSCCVKSSKSFVIIVFTASAA</sequence>
<evidence type="ECO:0000313" key="3">
    <source>
        <dbReference type="Proteomes" id="UP000460718"/>
    </source>
</evidence>
<gene>
    <name evidence="2" type="ORF">PF011_g28316</name>
</gene>
<evidence type="ECO:0008006" key="4">
    <source>
        <dbReference type="Google" id="ProtNLM"/>
    </source>
</evidence>
<keyword evidence="1" id="KW-0732">Signal</keyword>
<comment type="caution">
    <text evidence="2">The sequence shown here is derived from an EMBL/GenBank/DDBJ whole genome shotgun (WGS) entry which is preliminary data.</text>
</comment>
<proteinExistence type="predicted"/>
<accession>A0A6A3H9B8</accession>
<feature type="chain" id="PRO_5025495186" description="Secreted protein" evidence="1">
    <location>
        <begin position="19"/>
        <end position="219"/>
    </location>
</feature>
<dbReference type="Proteomes" id="UP000460718">
    <property type="component" value="Unassembled WGS sequence"/>
</dbReference>
<protein>
    <recommendedName>
        <fullName evidence="4">Secreted protein</fullName>
    </recommendedName>
</protein>
<organism evidence="2 3">
    <name type="scientific">Phytophthora fragariae</name>
    <dbReference type="NCBI Taxonomy" id="53985"/>
    <lineage>
        <taxon>Eukaryota</taxon>
        <taxon>Sar</taxon>
        <taxon>Stramenopiles</taxon>
        <taxon>Oomycota</taxon>
        <taxon>Peronosporomycetes</taxon>
        <taxon>Peronosporales</taxon>
        <taxon>Peronosporaceae</taxon>
        <taxon>Phytophthora</taxon>
    </lineage>
</organism>
<dbReference type="EMBL" id="QXFW01004518">
    <property type="protein sequence ID" value="KAE8965378.1"/>
    <property type="molecule type" value="Genomic_DNA"/>
</dbReference>
<reference evidence="2 3" key="1">
    <citation type="submission" date="2018-09" db="EMBL/GenBank/DDBJ databases">
        <title>Genomic investigation of the strawberry pathogen Phytophthora fragariae indicates pathogenicity is determined by transcriptional variation in three key races.</title>
        <authorList>
            <person name="Adams T.M."/>
            <person name="Armitage A.D."/>
            <person name="Sobczyk M.K."/>
            <person name="Bates H.J."/>
            <person name="Dunwell J.M."/>
            <person name="Nellist C.F."/>
            <person name="Harrison R.J."/>
        </authorList>
    </citation>
    <scope>NUCLEOTIDE SEQUENCE [LARGE SCALE GENOMIC DNA]</scope>
    <source>
        <strain evidence="2 3">SCRP245</strain>
    </source>
</reference>